<dbReference type="GO" id="GO:0005634">
    <property type="term" value="C:nucleus"/>
    <property type="evidence" value="ECO:0007669"/>
    <property type="project" value="UniProtKB-SubCell"/>
</dbReference>
<dbReference type="InterPro" id="IPR041667">
    <property type="entry name" value="Cupin_8"/>
</dbReference>
<keyword evidence="4" id="KW-0156">Chromatin regulator</keyword>
<feature type="region of interest" description="Disordered" evidence="11">
    <location>
        <begin position="542"/>
        <end position="578"/>
    </location>
</feature>
<evidence type="ECO:0000256" key="2">
    <source>
        <dbReference type="ARBA" id="ARBA00022723"/>
    </source>
</evidence>
<keyword evidence="9" id="KW-0804">Transcription</keyword>
<evidence type="ECO:0000256" key="6">
    <source>
        <dbReference type="ARBA" id="ARBA00023002"/>
    </source>
</evidence>
<evidence type="ECO:0000256" key="4">
    <source>
        <dbReference type="ARBA" id="ARBA00022853"/>
    </source>
</evidence>
<dbReference type="SUPFAM" id="SSF51197">
    <property type="entry name" value="Clavaminate synthase-like"/>
    <property type="match status" value="1"/>
</dbReference>
<dbReference type="EMBL" id="BLLK01000069">
    <property type="protein sequence ID" value="GFH60217.1"/>
    <property type="molecule type" value="Genomic_DNA"/>
</dbReference>
<dbReference type="GO" id="GO:0051213">
    <property type="term" value="F:dioxygenase activity"/>
    <property type="evidence" value="ECO:0007669"/>
    <property type="project" value="UniProtKB-KW"/>
</dbReference>
<dbReference type="GO" id="GO:0006325">
    <property type="term" value="P:chromatin organization"/>
    <property type="evidence" value="ECO:0007669"/>
    <property type="project" value="UniProtKB-KW"/>
</dbReference>
<evidence type="ECO:0000256" key="7">
    <source>
        <dbReference type="ARBA" id="ARBA00023004"/>
    </source>
</evidence>
<dbReference type="Pfam" id="PF13621">
    <property type="entry name" value="Cupin_8"/>
    <property type="match status" value="1"/>
</dbReference>
<keyword evidence="10" id="KW-0539">Nucleus</keyword>
<evidence type="ECO:0000256" key="10">
    <source>
        <dbReference type="ARBA" id="ARBA00023242"/>
    </source>
</evidence>
<dbReference type="SMART" id="SM00558">
    <property type="entry name" value="JmjC"/>
    <property type="match status" value="1"/>
</dbReference>
<evidence type="ECO:0000313" key="14">
    <source>
        <dbReference type="Proteomes" id="UP001054902"/>
    </source>
</evidence>
<evidence type="ECO:0000313" key="13">
    <source>
        <dbReference type="EMBL" id="GFH60217.1"/>
    </source>
</evidence>
<dbReference type="PANTHER" id="PTHR23123">
    <property type="entry name" value="PHD/F-BOX CONTAINING PROTEIN"/>
    <property type="match status" value="1"/>
</dbReference>
<evidence type="ECO:0000256" key="1">
    <source>
        <dbReference type="ARBA" id="ARBA00004123"/>
    </source>
</evidence>
<protein>
    <recommendedName>
        <fullName evidence="12">JmjC domain-containing protein</fullName>
    </recommendedName>
</protein>
<dbReference type="AlphaFoldDB" id="A0AAD3DA25"/>
<accession>A0AAD3DA25</accession>
<feature type="compositionally biased region" description="Basic residues" evidence="11">
    <location>
        <begin position="701"/>
        <end position="717"/>
    </location>
</feature>
<feature type="compositionally biased region" description="Acidic residues" evidence="11">
    <location>
        <begin position="616"/>
        <end position="626"/>
    </location>
</feature>
<organism evidence="13 14">
    <name type="scientific">Chaetoceros tenuissimus</name>
    <dbReference type="NCBI Taxonomy" id="426638"/>
    <lineage>
        <taxon>Eukaryota</taxon>
        <taxon>Sar</taxon>
        <taxon>Stramenopiles</taxon>
        <taxon>Ochrophyta</taxon>
        <taxon>Bacillariophyta</taxon>
        <taxon>Coscinodiscophyceae</taxon>
        <taxon>Chaetocerotophycidae</taxon>
        <taxon>Chaetocerotales</taxon>
        <taxon>Chaetocerotaceae</taxon>
        <taxon>Chaetoceros</taxon>
    </lineage>
</organism>
<dbReference type="Proteomes" id="UP001054902">
    <property type="component" value="Unassembled WGS sequence"/>
</dbReference>
<reference evidence="13 14" key="1">
    <citation type="journal article" date="2021" name="Sci. Rep.">
        <title>The genome of the diatom Chaetoceros tenuissimus carries an ancient integrated fragment of an extant virus.</title>
        <authorList>
            <person name="Hongo Y."/>
            <person name="Kimura K."/>
            <person name="Takaki Y."/>
            <person name="Yoshida Y."/>
            <person name="Baba S."/>
            <person name="Kobayashi G."/>
            <person name="Nagasaki K."/>
            <person name="Hano T."/>
            <person name="Tomaru Y."/>
        </authorList>
    </citation>
    <scope>NUCLEOTIDE SEQUENCE [LARGE SCALE GENOMIC DNA]</scope>
    <source>
        <strain evidence="13 14">NIES-3715</strain>
    </source>
</reference>
<dbReference type="GO" id="GO:0046872">
    <property type="term" value="F:metal ion binding"/>
    <property type="evidence" value="ECO:0007669"/>
    <property type="project" value="UniProtKB-KW"/>
</dbReference>
<evidence type="ECO:0000256" key="9">
    <source>
        <dbReference type="ARBA" id="ARBA00023163"/>
    </source>
</evidence>
<feature type="region of interest" description="Disordered" evidence="11">
    <location>
        <begin position="616"/>
        <end position="654"/>
    </location>
</feature>
<evidence type="ECO:0000256" key="5">
    <source>
        <dbReference type="ARBA" id="ARBA00022964"/>
    </source>
</evidence>
<dbReference type="InterPro" id="IPR041070">
    <property type="entry name" value="JHD"/>
</dbReference>
<evidence type="ECO:0000259" key="12">
    <source>
        <dbReference type="PROSITE" id="PS51184"/>
    </source>
</evidence>
<sequence>MDELAKESNGFHLPDISKSATTVTGRSSRSRKIDFAALAGETYDDNEIANATSEDLDEGYVNKHIRTLLSYDFVECTSNPSIPEPFPTNIEKNDVKNDKIVNKGDLQVITDGSILTAKNILDPDHPLTIHKPMLIKDTATSIGMKLPKKKKSDSGENEAEKEYTIREIGKKIGMNHPITVMDVRSQEEIDGMIFADMVDYFEDEDRRYTSTKTSSPRQKRRKNNQRVLNQISLEFSNLPLAREVRSPQFVRDLDWIDNVWDQNRRKQKDYPRVQYYCLTSTAGCYTDFHVDFGGTSVYYHVLSGEKVFVLIPPSANNMMLYEKWLCRKDQNDIFFPDMKMTVDSEGADSKTIGVEGGIRINLKPGQTFIIPTAWIHAVFTPVDSLVIGGNFLHGLDIKGQIDVNSMEIRVRVPAKFRFPTFVQMNFYACLEYFRRFLKSQVHKEEIDGLEYMLQACREWHQKEDGDSNRIGSVMWVQKQIAGIVKDLYGISSLDNFFVELDHFLKRFIAGLETTMKDLTTVHTATSQTAKKNIVPKLKLSLKRKAPSNAIKTESDKDGKMPEVKKESEPQASKPKLKIKLGTPLKETSIKKEENTQSIIETKTENANPQPLLFLEENEDNDDDDIPEVSFNTDKNENVSSIGSEPRGNSTYLSSKGINVKDDEWMPDQEVEPEYVPFEYPKKKVQKRKVSTPTQRSQPAGKKLKGTSRSRLMKKFKF</sequence>
<keyword evidence="7" id="KW-0408">Iron</keyword>
<dbReference type="Gene3D" id="2.60.120.650">
    <property type="entry name" value="Cupin"/>
    <property type="match status" value="1"/>
</dbReference>
<evidence type="ECO:0000256" key="11">
    <source>
        <dbReference type="SAM" id="MobiDB-lite"/>
    </source>
</evidence>
<dbReference type="Pfam" id="PF17811">
    <property type="entry name" value="JHD"/>
    <property type="match status" value="1"/>
</dbReference>
<evidence type="ECO:0000256" key="8">
    <source>
        <dbReference type="ARBA" id="ARBA00023015"/>
    </source>
</evidence>
<comment type="subcellular location">
    <subcellularLocation>
        <location evidence="1">Nucleus</location>
    </subcellularLocation>
</comment>
<keyword evidence="6" id="KW-0560">Oxidoreductase</keyword>
<evidence type="ECO:0000256" key="3">
    <source>
        <dbReference type="ARBA" id="ARBA00022833"/>
    </source>
</evidence>
<dbReference type="InterPro" id="IPR003347">
    <property type="entry name" value="JmjC_dom"/>
</dbReference>
<feature type="compositionally biased region" description="Polar residues" evidence="11">
    <location>
        <begin position="629"/>
        <end position="654"/>
    </location>
</feature>
<feature type="region of interest" description="Disordered" evidence="11">
    <location>
        <begin position="680"/>
        <end position="717"/>
    </location>
</feature>
<feature type="compositionally biased region" description="Basic and acidic residues" evidence="11">
    <location>
        <begin position="552"/>
        <end position="568"/>
    </location>
</feature>
<name>A0AAD3DA25_9STRA</name>
<gene>
    <name evidence="13" type="ORF">CTEN210_16693</name>
</gene>
<keyword evidence="3" id="KW-0862">Zinc</keyword>
<keyword evidence="8" id="KW-0805">Transcription regulation</keyword>
<feature type="domain" description="JmjC" evidence="12">
    <location>
        <begin position="227"/>
        <end position="408"/>
    </location>
</feature>
<comment type="caution">
    <text evidence="13">The sequence shown here is derived from an EMBL/GenBank/DDBJ whole genome shotgun (WGS) entry which is preliminary data.</text>
</comment>
<dbReference type="PROSITE" id="PS51184">
    <property type="entry name" value="JMJC"/>
    <property type="match status" value="1"/>
</dbReference>
<dbReference type="InterPro" id="IPR050690">
    <property type="entry name" value="JHDM1_Histone_Demethylase"/>
</dbReference>
<proteinExistence type="predicted"/>
<keyword evidence="5" id="KW-0223">Dioxygenase</keyword>
<keyword evidence="2" id="KW-0479">Metal-binding</keyword>
<keyword evidence="14" id="KW-1185">Reference proteome</keyword>